<dbReference type="EMBL" id="SRZB01000001">
    <property type="protein sequence ID" value="TGY00881.1"/>
    <property type="molecule type" value="Genomic_DNA"/>
</dbReference>
<name>A0AC61R4J8_9FIRM</name>
<accession>A0AC61R4J8</accession>
<gene>
    <name evidence="1" type="ORF">E5357_01570</name>
</gene>
<dbReference type="Proteomes" id="UP000307720">
    <property type="component" value="Unassembled WGS sequence"/>
</dbReference>
<keyword evidence="2" id="KW-1185">Reference proteome</keyword>
<reference evidence="1" key="1">
    <citation type="submission" date="2019-04" db="EMBL/GenBank/DDBJ databases">
        <title>Microbes associate with the intestines of laboratory mice.</title>
        <authorList>
            <person name="Navarre W."/>
            <person name="Wong E."/>
            <person name="Huang K."/>
            <person name="Tropini C."/>
            <person name="Ng K."/>
            <person name="Yu B."/>
        </authorList>
    </citation>
    <scope>NUCLEOTIDE SEQUENCE</scope>
    <source>
        <strain evidence="1">NM72_1-8</strain>
    </source>
</reference>
<sequence length="620" mass="65255">MKIQKQKDTGLKKSSPRLQKSGVRFRKAGMCARVAGGAAGDAVRDAQDKEEGEEETRGYLSHMERRAWDRLTQRKKRRFLEQGRRTGEKAGNSPAGAPASKGGGAGMPPGWRRAVEAAPQPPGTGGKAVPAGAKKAALAGKAPGAASMPGKAARAAPGFGAAAAGGAAIGAIAAKRASGKFRQAFQSAQAAKDRAFQEWTDAAAFRMEEAKKADTFGGMAVGMAVSIGMYAAVKVMAALVGVMMTLVGILASVFPAVIVVALVVLVVVVLVPLLAGTVQIRNMAMVDTARQELEVSGENIGGTKYKEWYGLNGNWCAMFVTWCADQCGYIESGVVPRTASVAELHAWYDAKGEYHGKAGYIPKAGDLILFEGPGRSHVGIVESWDAAASVVTTIEGNVEGNRDHTKSRVARYCWPISSPDITGFCAPDYPATVGSLSGGSNAEKAYRAFVDAGYTPEASAAICGNLAGEGGVDASGDLVINSTENGGQGPGIGICQWTSEGRKSGFLAYAQERGEPWPETGLAVQLEYMMKEMSGNIWLWTSIGAEYGEEYHISHAEFKACRDLEFATTAFCANFEICHKANAHLENRIAYAQKVLDNFGSYRGTPGGQEGPPGTETGQE</sequence>
<evidence type="ECO:0000313" key="1">
    <source>
        <dbReference type="EMBL" id="TGY00881.1"/>
    </source>
</evidence>
<organism evidence="1 2">
    <name type="scientific">Hominisplanchenecus murintestinalis</name>
    <dbReference type="NCBI Taxonomy" id="2941517"/>
    <lineage>
        <taxon>Bacteria</taxon>
        <taxon>Bacillati</taxon>
        <taxon>Bacillota</taxon>
        <taxon>Clostridia</taxon>
        <taxon>Lachnospirales</taxon>
        <taxon>Lachnospiraceae</taxon>
        <taxon>Hominisplanchenecus</taxon>
    </lineage>
</organism>
<protein>
    <submittedName>
        <fullName evidence="1">CHAP domain-containing protein</fullName>
    </submittedName>
</protein>
<evidence type="ECO:0000313" key="2">
    <source>
        <dbReference type="Proteomes" id="UP000307720"/>
    </source>
</evidence>
<proteinExistence type="predicted"/>
<comment type="caution">
    <text evidence="1">The sequence shown here is derived from an EMBL/GenBank/DDBJ whole genome shotgun (WGS) entry which is preliminary data.</text>
</comment>